<keyword evidence="3 9" id="KW-0812">Transmembrane</keyword>
<dbReference type="GO" id="GO:0000287">
    <property type="term" value="F:magnesium ion binding"/>
    <property type="evidence" value="ECO:0007669"/>
    <property type="project" value="UniProtKB-UniRule"/>
</dbReference>
<dbReference type="AlphaFoldDB" id="A0A4P2VAF6"/>
<dbReference type="NCBIfam" id="NF001960">
    <property type="entry name" value="PRK00733.3-5"/>
    <property type="match status" value="1"/>
</dbReference>
<sequence>MFEYIMLLPLLISVIGLAYGGWSAAWVLRQDPGTDKMKEISGLIAEGARAFLAREYRTIFPVGVILAILVGVAYYLGFHSGVMAALAIVSFALGALGSGLAGYIGMYITTRSASRTAQAARKEGLGGALRVSYRAGSVMGTMLASIALLIISILFLAYQVIPQWGEALIPAAFGASLMSLFIRVAGGIFTKAADWGADIVGKVEAGIPEDDPRNPGTIADNVGDNVGDVAGMASDVYESLVVVLTGAMFLAAVFRLPVGFAEFPLLAGASALIGALLGMQVVRGRAEGAEGAMGKLNASLYVATAVTVILVAIISVLLFGATVKSAAIVISDFLGMVTAIAVLHITEYYTHYTHAPVKNIAKQSTISASNVIVAGYSYGLSSAVPVLIVVALVLGASFALGYYVVGVPTPIMAGIYGTAAASVGLLSMAGIVITLDSFGPVSDNASGLAEMADLPPEVRDATDTLDAIGNTTKATTKGYAIASAGLAALVLFIGFVYEVVERIVPPGSAPSYIIEQAFSKTSVMEPDLLIGAFLGAVLVYLFSSRTLMSVSRTAMELVEEIRRQFREIPGILEGKSKPDYSRAVDIVTRHALGEFMLPGLLAVALPILIGLLIGWVALVGLILGTIIIGFPRALLMANAGGAWDNAKKYIEANRDPSLGGKGSPAHKNAVVGDVVGDPFKDTTGPSLNPLIKVVNTVSVVFAAAIVAVDKVLGTAGGLFPAGMVLTAFFSILHSLLALLSAI</sequence>
<feature type="transmembrane region" description="Helical" evidence="9">
    <location>
        <begin position="690"/>
        <end position="708"/>
    </location>
</feature>
<dbReference type="GO" id="GO:0004427">
    <property type="term" value="F:inorganic diphosphate phosphatase activity"/>
    <property type="evidence" value="ECO:0007669"/>
    <property type="project" value="UniProtKB-UniRule"/>
</dbReference>
<dbReference type="Pfam" id="PF03030">
    <property type="entry name" value="H_PPase"/>
    <property type="match status" value="1"/>
</dbReference>
<feature type="transmembrane region" description="Helical" evidence="9">
    <location>
        <begin position="82"/>
        <end position="105"/>
    </location>
</feature>
<feature type="transmembrane region" description="Helical" evidence="9">
    <location>
        <begin position="58"/>
        <end position="76"/>
    </location>
</feature>
<dbReference type="PIRSF" id="PIRSF001265">
    <property type="entry name" value="H+-PPase"/>
    <property type="match status" value="1"/>
</dbReference>
<dbReference type="RefSeq" id="WP_174447806.1">
    <property type="nucleotide sequence ID" value="NZ_AP018732.1"/>
</dbReference>
<keyword evidence="5 9" id="KW-1278">Translocase</keyword>
<feature type="transmembrane region" description="Helical" evidence="9">
    <location>
        <begin position="6"/>
        <end position="28"/>
    </location>
</feature>
<comment type="function">
    <text evidence="9">Proton pump that utilizes the energy of pyrophosphate hydrolysis as the driving force for proton movement across the membrane. Generates a proton motive force.</text>
</comment>
<dbReference type="GO" id="GO:0012505">
    <property type="term" value="C:endomembrane system"/>
    <property type="evidence" value="ECO:0007669"/>
    <property type="project" value="UniProtKB-SubCell"/>
</dbReference>
<feature type="transmembrane region" description="Helical" evidence="9">
    <location>
        <begin position="138"/>
        <end position="161"/>
    </location>
</feature>
<evidence type="ECO:0000256" key="3">
    <source>
        <dbReference type="ARBA" id="ARBA00022692"/>
    </source>
</evidence>
<dbReference type="OrthoDB" id="53167at2157"/>
<dbReference type="Proteomes" id="UP000509448">
    <property type="component" value="Chromosome"/>
</dbReference>
<keyword evidence="9" id="KW-0375">Hydrogen ion transport</keyword>
<evidence type="ECO:0000256" key="8">
    <source>
        <dbReference type="ARBA" id="ARBA00023136"/>
    </source>
</evidence>
<evidence type="ECO:0000256" key="9">
    <source>
        <dbReference type="HAMAP-Rule" id="MF_01129"/>
    </source>
</evidence>
<comment type="subcellular location">
    <subcellularLocation>
        <location evidence="9">Cell membrane</location>
        <topology evidence="9">Multi-pass membrane protein</topology>
    </subcellularLocation>
    <subcellularLocation>
        <location evidence="1">Endomembrane system</location>
        <topology evidence="1">Multi-pass membrane protein</topology>
    </subcellularLocation>
</comment>
<feature type="transmembrane region" description="Helical" evidence="9">
    <location>
        <begin position="411"/>
        <end position="435"/>
    </location>
</feature>
<feature type="transmembrane region" description="Helical" evidence="9">
    <location>
        <begin position="715"/>
        <end position="739"/>
    </location>
</feature>
<evidence type="ECO:0000256" key="2">
    <source>
        <dbReference type="ARBA" id="ARBA00022448"/>
    </source>
</evidence>
<evidence type="ECO:0000256" key="6">
    <source>
        <dbReference type="ARBA" id="ARBA00022989"/>
    </source>
</evidence>
<comment type="cofactor">
    <cofactor evidence="9">
        <name>Mg(2+)</name>
        <dbReference type="ChEBI" id="CHEBI:18420"/>
    </cofactor>
</comment>
<keyword evidence="6 9" id="KW-1133">Transmembrane helix</keyword>
<dbReference type="KEGG" id="ccai:NAS2_0045"/>
<name>A0A4P2VAF6_9ARCH</name>
<comment type="caution">
    <text evidence="9">Lacks conserved residue(s) required for the propagation of feature annotation.</text>
</comment>
<keyword evidence="2 9" id="KW-0813">Transport</keyword>
<evidence type="ECO:0000256" key="5">
    <source>
        <dbReference type="ARBA" id="ARBA00022967"/>
    </source>
</evidence>
<comment type="similarity">
    <text evidence="9">Belongs to the H(+)-translocating pyrophosphatase (TC 3.A.10) family. K(+)-insensitive subfamily.</text>
</comment>
<feature type="transmembrane region" description="Helical" evidence="9">
    <location>
        <begin position="326"/>
        <end position="345"/>
    </location>
</feature>
<keyword evidence="4 9" id="KW-0460">Magnesium</keyword>
<feature type="transmembrane region" description="Helical" evidence="9">
    <location>
        <begin position="260"/>
        <end position="279"/>
    </location>
</feature>
<dbReference type="EC" id="7.1.3.1" evidence="9"/>
<evidence type="ECO:0000256" key="1">
    <source>
        <dbReference type="ARBA" id="ARBA00004127"/>
    </source>
</evidence>
<evidence type="ECO:0000313" key="10">
    <source>
        <dbReference type="EMBL" id="BBE41459.1"/>
    </source>
</evidence>
<evidence type="ECO:0000313" key="11">
    <source>
        <dbReference type="Proteomes" id="UP000509448"/>
    </source>
</evidence>
<dbReference type="InterPro" id="IPR004131">
    <property type="entry name" value="PPase-energised_H-pump"/>
</dbReference>
<feature type="transmembrane region" description="Helical" evidence="9">
    <location>
        <begin position="528"/>
        <end position="547"/>
    </location>
</feature>
<feature type="transmembrane region" description="Helical" evidence="9">
    <location>
        <begin position="478"/>
        <end position="497"/>
    </location>
</feature>
<comment type="subunit">
    <text evidence="9">Homodimer.</text>
</comment>
<dbReference type="NCBIfam" id="TIGR01104">
    <property type="entry name" value="V_PPase"/>
    <property type="match status" value="1"/>
</dbReference>
<protein>
    <recommendedName>
        <fullName evidence="9">K(+)-insensitive pyrophosphate-energized proton pump</fullName>
        <ecNumber evidence="9">7.1.3.1</ecNumber>
    </recommendedName>
    <alternativeName>
        <fullName evidence="9">Membrane-bound proton-translocating pyrophosphatase</fullName>
    </alternativeName>
    <alternativeName>
        <fullName evidence="9">Pyrophosphate-energized inorganic pyrophosphatase</fullName>
        <shortName evidence="9">H(+)-PPase</shortName>
    </alternativeName>
</protein>
<dbReference type="GeneID" id="55583864"/>
<keyword evidence="11" id="KW-1185">Reference proteome</keyword>
<organism evidence="10 11">
    <name type="scientific">Conexivisphaera calida</name>
    <dbReference type="NCBI Taxonomy" id="1874277"/>
    <lineage>
        <taxon>Archaea</taxon>
        <taxon>Nitrososphaerota</taxon>
        <taxon>Conexivisphaeria</taxon>
        <taxon>Conexivisphaerales</taxon>
        <taxon>Conexivisphaeraceae</taxon>
        <taxon>Conexivisphaera</taxon>
    </lineage>
</organism>
<proteinExistence type="inferred from homology"/>
<feature type="transmembrane region" description="Helical" evidence="9">
    <location>
        <begin position="386"/>
        <end position="405"/>
    </location>
</feature>
<evidence type="ECO:0000256" key="4">
    <source>
        <dbReference type="ARBA" id="ARBA00022842"/>
    </source>
</evidence>
<feature type="transmembrane region" description="Helical" evidence="9">
    <location>
        <begin position="167"/>
        <end position="185"/>
    </location>
</feature>
<keyword evidence="7 9" id="KW-0406">Ion transport</keyword>
<keyword evidence="8 9" id="KW-0472">Membrane</keyword>
<feature type="transmembrane region" description="Helical" evidence="9">
    <location>
        <begin position="300"/>
        <end position="320"/>
    </location>
</feature>
<dbReference type="GO" id="GO:0009678">
    <property type="term" value="F:diphosphate hydrolysis-driven proton transmembrane transporter activity"/>
    <property type="evidence" value="ECO:0007669"/>
    <property type="project" value="UniProtKB-UniRule"/>
</dbReference>
<dbReference type="HAMAP" id="MF_01129">
    <property type="entry name" value="PPase_energized_pump"/>
    <property type="match status" value="1"/>
</dbReference>
<reference evidence="10 11" key="1">
    <citation type="journal article" date="2019" name="ISME J.">
        <title>Isolation and characterization of a thermophilic sulfur- and iron-reducing thaumarchaeote from a terrestrial acidic hot spring.</title>
        <authorList>
            <person name="Kato S."/>
            <person name="Itoh T."/>
            <person name="Yuki M."/>
            <person name="Nagamori M."/>
            <person name="Ohnishi M."/>
            <person name="Uematsu K."/>
            <person name="Suzuki K."/>
            <person name="Takashina T."/>
            <person name="Ohkuma M."/>
        </authorList>
    </citation>
    <scope>NUCLEOTIDE SEQUENCE [LARGE SCALE GENOMIC DNA]</scope>
    <source>
        <strain evidence="10 11">NAS-02</strain>
    </source>
</reference>
<keyword evidence="10" id="KW-0378">Hydrolase</keyword>
<keyword evidence="9" id="KW-1003">Cell membrane</keyword>
<gene>
    <name evidence="9" type="primary">hppA</name>
    <name evidence="10" type="ORF">NAS2_0045</name>
</gene>
<dbReference type="GO" id="GO:0005886">
    <property type="term" value="C:plasma membrane"/>
    <property type="evidence" value="ECO:0007669"/>
    <property type="project" value="UniProtKB-SubCell"/>
</dbReference>
<dbReference type="NCBIfam" id="NF001953">
    <property type="entry name" value="PRK00733.2-1"/>
    <property type="match status" value="1"/>
</dbReference>
<dbReference type="EMBL" id="AP018732">
    <property type="protein sequence ID" value="BBE41459.1"/>
    <property type="molecule type" value="Genomic_DNA"/>
</dbReference>
<feature type="site" description="Determinant of potassium independence" evidence="9">
    <location>
        <position position="473"/>
    </location>
</feature>
<comment type="catalytic activity">
    <reaction evidence="9">
        <text>diphosphate + H2O + H(+)(in) = 2 phosphate + 2 H(+)(out)</text>
        <dbReference type="Rhea" id="RHEA:13973"/>
        <dbReference type="ChEBI" id="CHEBI:15377"/>
        <dbReference type="ChEBI" id="CHEBI:15378"/>
        <dbReference type="ChEBI" id="CHEBI:33019"/>
        <dbReference type="ChEBI" id="CHEBI:43474"/>
        <dbReference type="EC" id="7.1.3.1"/>
    </reaction>
</comment>
<evidence type="ECO:0000256" key="7">
    <source>
        <dbReference type="ARBA" id="ARBA00023065"/>
    </source>
</evidence>
<feature type="transmembrane region" description="Helical" evidence="9">
    <location>
        <begin position="599"/>
        <end position="628"/>
    </location>
</feature>
<dbReference type="PANTHER" id="PTHR31998">
    <property type="entry name" value="K(+)-INSENSITIVE PYROPHOSPHATE-ENERGIZED PROTON PUMP"/>
    <property type="match status" value="1"/>
</dbReference>
<accession>A0A4P2VAF6</accession>